<evidence type="ECO:0000313" key="3">
    <source>
        <dbReference type="Proteomes" id="UP000437068"/>
    </source>
</evidence>
<dbReference type="Proteomes" id="UP000437068">
    <property type="component" value="Unassembled WGS sequence"/>
</dbReference>
<accession>A0A6A4CBJ4</accession>
<evidence type="ECO:0000313" key="2">
    <source>
        <dbReference type="EMBL" id="KAE9286470.1"/>
    </source>
</evidence>
<organism evidence="2 3">
    <name type="scientific">Phytophthora fragariae</name>
    <dbReference type="NCBI Taxonomy" id="53985"/>
    <lineage>
        <taxon>Eukaryota</taxon>
        <taxon>Sar</taxon>
        <taxon>Stramenopiles</taxon>
        <taxon>Oomycota</taxon>
        <taxon>Peronosporomycetes</taxon>
        <taxon>Peronosporales</taxon>
        <taxon>Peronosporaceae</taxon>
        <taxon>Phytophthora</taxon>
    </lineage>
</organism>
<feature type="compositionally biased region" description="Basic and acidic residues" evidence="1">
    <location>
        <begin position="243"/>
        <end position="297"/>
    </location>
</feature>
<feature type="region of interest" description="Disordered" evidence="1">
    <location>
        <begin position="243"/>
        <end position="326"/>
    </location>
</feature>
<feature type="region of interest" description="Disordered" evidence="1">
    <location>
        <begin position="118"/>
        <end position="152"/>
    </location>
</feature>
<feature type="compositionally biased region" description="Basic and acidic residues" evidence="1">
    <location>
        <begin position="137"/>
        <end position="152"/>
    </location>
</feature>
<sequence length="326" mass="36871">MAARFSPQDVVMEPEAKRRLGPHVQRRGDGFTEAESMGLLQLVRSHWREGWDVVAQLHNQQFAKHNRSADSLKKKFSRLYRSSVPPRGAKNHQAITFAHVVHKEMVEGVPPAPGMAVPSVDGESVDAGDAAFQPPQSDERMQDGATESEHSWVDTASEVPAGDTMTAPSPSSAPIATPAVTASPAAIAAAVAAAGPRPRVRAPRSQSVEWQSAANAFPLDASPLPTDDLLTSVLKVILRSQYQRDLDREEERTRRDEERQRRREEAEQRRQEEERRRDEEREERRRRSEERTEERAENRRRHEQFMQMMMMLVGKNGANEQRDTEC</sequence>
<evidence type="ECO:0000256" key="1">
    <source>
        <dbReference type="SAM" id="MobiDB-lite"/>
    </source>
</evidence>
<proteinExistence type="predicted"/>
<reference evidence="2 3" key="1">
    <citation type="submission" date="2018-08" db="EMBL/GenBank/DDBJ databases">
        <title>Genomic investigation of the strawberry pathogen Phytophthora fragariae indicates pathogenicity is determined by transcriptional variation in three key races.</title>
        <authorList>
            <person name="Adams T.M."/>
            <person name="Armitage A.D."/>
            <person name="Sobczyk M.K."/>
            <person name="Bates H.J."/>
            <person name="Dunwell J.M."/>
            <person name="Nellist C.F."/>
            <person name="Harrison R.J."/>
        </authorList>
    </citation>
    <scope>NUCLEOTIDE SEQUENCE [LARGE SCALE GENOMIC DNA]</scope>
    <source>
        <strain evidence="2 3">A4</strain>
    </source>
</reference>
<protein>
    <submittedName>
        <fullName evidence="2">Uncharacterized protein</fullName>
    </submittedName>
</protein>
<gene>
    <name evidence="2" type="ORF">PF001_g21432</name>
</gene>
<name>A0A6A4CBJ4_9STRA</name>
<dbReference type="EMBL" id="QXGE01001954">
    <property type="protein sequence ID" value="KAE9286470.1"/>
    <property type="molecule type" value="Genomic_DNA"/>
</dbReference>
<dbReference type="AlphaFoldDB" id="A0A6A4CBJ4"/>
<comment type="caution">
    <text evidence="2">The sequence shown here is derived from an EMBL/GenBank/DDBJ whole genome shotgun (WGS) entry which is preliminary data.</text>
</comment>